<dbReference type="EMBL" id="BCTB01000006">
    <property type="protein sequence ID" value="GAT14327.1"/>
    <property type="molecule type" value="Genomic_DNA"/>
</dbReference>
<accession>A0A100XD06</accession>
<dbReference type="SUPFAM" id="SSF46785">
    <property type="entry name" value="Winged helix' DNA-binding domain"/>
    <property type="match status" value="1"/>
</dbReference>
<dbReference type="InterPro" id="IPR036390">
    <property type="entry name" value="WH_DNA-bd_sf"/>
</dbReference>
<dbReference type="RefSeq" id="WP_003924229.1">
    <property type="nucleotide sequence ID" value="NZ_BCTB01000006.1"/>
</dbReference>
<reference evidence="1 2" key="1">
    <citation type="journal article" date="2016" name="Genome Announc.">
        <title>Draft Genome Sequences of Five Rapidly Growing Mycobacterium Species, M. thermoresistibile, M. fortuitum subsp. acetamidolyticum, M. canariasense, M. brisbanense, and M. novocastrense.</title>
        <authorList>
            <person name="Katahira K."/>
            <person name="Ogura Y."/>
            <person name="Gotoh Y."/>
            <person name="Hayashi T."/>
        </authorList>
    </citation>
    <scope>NUCLEOTIDE SEQUENCE [LARGE SCALE GENOMIC DNA]</scope>
    <source>
        <strain evidence="1 2">JCM6362</strain>
    </source>
</reference>
<dbReference type="OrthoDB" id="3399802at2"/>
<dbReference type="OMA" id="HGNEAIH"/>
<proteinExistence type="predicted"/>
<organism evidence="1 2">
    <name type="scientific">Mycolicibacterium thermoresistibile</name>
    <name type="common">Mycobacterium thermoresistibile</name>
    <dbReference type="NCBI Taxonomy" id="1797"/>
    <lineage>
        <taxon>Bacteria</taxon>
        <taxon>Bacillati</taxon>
        <taxon>Actinomycetota</taxon>
        <taxon>Actinomycetes</taxon>
        <taxon>Mycobacteriales</taxon>
        <taxon>Mycobacteriaceae</taxon>
        <taxon>Mycolicibacterium</taxon>
    </lineage>
</organism>
<dbReference type="STRING" id="1797.RMCT_1298"/>
<evidence type="ECO:0000313" key="2">
    <source>
        <dbReference type="Proteomes" id="UP000069654"/>
    </source>
</evidence>
<dbReference type="InterPro" id="IPR036388">
    <property type="entry name" value="WH-like_DNA-bd_sf"/>
</dbReference>
<dbReference type="Pfam" id="PF12840">
    <property type="entry name" value="HTH_20"/>
    <property type="match status" value="1"/>
</dbReference>
<dbReference type="Gene3D" id="1.10.10.10">
    <property type="entry name" value="Winged helix-like DNA-binding domain superfamily/Winged helix DNA-binding domain"/>
    <property type="match status" value="1"/>
</dbReference>
<name>A0A100XD06_MYCTH</name>
<reference evidence="2" key="2">
    <citation type="submission" date="2016-02" db="EMBL/GenBank/DDBJ databases">
        <title>Draft genome sequence of five rapidly growing Mycobacterium species.</title>
        <authorList>
            <person name="Katahira K."/>
            <person name="Gotou Y."/>
            <person name="Iida K."/>
            <person name="Ogura Y."/>
            <person name="Hayashi T."/>
        </authorList>
    </citation>
    <scope>NUCLEOTIDE SEQUENCE [LARGE SCALE GENOMIC DNA]</scope>
    <source>
        <strain evidence="2">JCM6362</strain>
    </source>
</reference>
<dbReference type="Proteomes" id="UP000069654">
    <property type="component" value="Unassembled WGS sequence"/>
</dbReference>
<dbReference type="AlphaFoldDB" id="A0A100XD06"/>
<protein>
    <submittedName>
        <fullName evidence="1">Transcriptional regulator</fullName>
    </submittedName>
</protein>
<evidence type="ECO:0000313" key="1">
    <source>
        <dbReference type="EMBL" id="GAT14327.1"/>
    </source>
</evidence>
<gene>
    <name evidence="1" type="ORF">RMCT_1298</name>
</gene>
<sequence>MALVNRTAPTATVGRRAEVLAVLRSSDAPLSIAQIADRIGVHPNTVRFHLDALSATGQVERAPTEARRRGRPALRYRAVPGMDPAGPRHYRLLAEMLVTAVAAEPDAPERAAATGREWGARLAHTAPAARGEPPVRRLLDLLTQVGFEPDRESEGRIGLRNCPFLELAHTHAEVVCPLHLGLMQGALAAWDAPVDVTDLTPFAQPDLCVAQLSSKGART</sequence>
<comment type="caution">
    <text evidence="1">The sequence shown here is derived from an EMBL/GenBank/DDBJ whole genome shotgun (WGS) entry which is preliminary data.</text>
</comment>